<sequence>MTTATQTPTAPTTGKDVHAAEVARLDDDLAAREARLARLAPEAAARREQLQKATAELAALKQAGSTLQQQLNAATSQPERHRLEQALERNLIDQGPRNDARLTAAEQLASIELAVVRQTAQAARTRADLTRATAELTRARQETAAATARVNALAETVTALQDTAGRLSDPPAPIPAPGGRTAAPAPTTAAGPATAAAPPPKPAAVARGRLEEMLGGPGMLGRLRERVAAARKDGVTRAQAVADAEALVRQAASARSPVDGAVAAAAAALTVARVAVQDLVEGGPVRMAAAEATLTAITEFPRIPEQVAIQDVAAEVEKGTDGALDRWEVMVPVAVTELAIGFIDVEAELAAVRALDVADLTRRQAEADAAYAAALTTQLTRQREVDAAAEVLAAAADEVTAREKTAADRRLSLVRGDR</sequence>
<name>A0A1I5JR77_9ACTN</name>
<dbReference type="AlphaFoldDB" id="A0A1I5JR77"/>
<accession>A0A1I5JR77</accession>
<feature type="region of interest" description="Disordered" evidence="2">
    <location>
        <begin position="1"/>
        <end position="21"/>
    </location>
</feature>
<feature type="region of interest" description="Disordered" evidence="2">
    <location>
        <begin position="162"/>
        <end position="202"/>
    </location>
</feature>
<proteinExistence type="predicted"/>
<dbReference type="Proteomes" id="UP000198857">
    <property type="component" value="Unassembled WGS sequence"/>
</dbReference>
<keyword evidence="4" id="KW-1185">Reference proteome</keyword>
<evidence type="ECO:0000313" key="4">
    <source>
        <dbReference type="Proteomes" id="UP000198857"/>
    </source>
</evidence>
<evidence type="ECO:0000256" key="1">
    <source>
        <dbReference type="SAM" id="Coils"/>
    </source>
</evidence>
<protein>
    <submittedName>
        <fullName evidence="3">Uncharacterized protein</fullName>
    </submittedName>
</protein>
<feature type="coiled-coil region" evidence="1">
    <location>
        <begin position="43"/>
        <end position="77"/>
    </location>
</feature>
<feature type="coiled-coil region" evidence="1">
    <location>
        <begin position="122"/>
        <end position="149"/>
    </location>
</feature>
<dbReference type="STRING" id="1523247.SAMN05660464_0936"/>
<organism evidence="3 4">
    <name type="scientific">Geodermatophilus dictyosporus</name>
    <dbReference type="NCBI Taxonomy" id="1523247"/>
    <lineage>
        <taxon>Bacteria</taxon>
        <taxon>Bacillati</taxon>
        <taxon>Actinomycetota</taxon>
        <taxon>Actinomycetes</taxon>
        <taxon>Geodermatophilales</taxon>
        <taxon>Geodermatophilaceae</taxon>
        <taxon>Geodermatophilus</taxon>
    </lineage>
</organism>
<dbReference type="EMBL" id="FOWQ01000001">
    <property type="protein sequence ID" value="SFO74846.1"/>
    <property type="molecule type" value="Genomic_DNA"/>
</dbReference>
<evidence type="ECO:0000313" key="3">
    <source>
        <dbReference type="EMBL" id="SFO74846.1"/>
    </source>
</evidence>
<dbReference type="OrthoDB" id="10020822at2"/>
<keyword evidence="1" id="KW-0175">Coiled coil</keyword>
<feature type="compositionally biased region" description="Low complexity" evidence="2">
    <location>
        <begin position="177"/>
        <end position="196"/>
    </location>
</feature>
<evidence type="ECO:0000256" key="2">
    <source>
        <dbReference type="SAM" id="MobiDB-lite"/>
    </source>
</evidence>
<gene>
    <name evidence="3" type="ORF">SAMN05660464_0936</name>
</gene>
<feature type="compositionally biased region" description="Low complexity" evidence="2">
    <location>
        <begin position="1"/>
        <end position="13"/>
    </location>
</feature>
<reference evidence="4" key="1">
    <citation type="submission" date="2016-10" db="EMBL/GenBank/DDBJ databases">
        <authorList>
            <person name="Varghese N."/>
            <person name="Submissions S."/>
        </authorList>
    </citation>
    <scope>NUCLEOTIDE SEQUENCE [LARGE SCALE GENOMIC DNA]</scope>
    <source>
        <strain evidence="4">DSM 44208</strain>
    </source>
</reference>
<dbReference type="RefSeq" id="WP_136697174.1">
    <property type="nucleotide sequence ID" value="NZ_FOWQ01000001.1"/>
</dbReference>